<comment type="caution">
    <text evidence="2">The sequence shown here is derived from an EMBL/GenBank/DDBJ whole genome shotgun (WGS) entry which is preliminary data.</text>
</comment>
<keyword evidence="1" id="KW-0472">Membrane</keyword>
<name>A0A840NS06_9PSEU</name>
<evidence type="ECO:0000313" key="3">
    <source>
        <dbReference type="Proteomes" id="UP000580474"/>
    </source>
</evidence>
<reference evidence="2 3" key="1">
    <citation type="submission" date="2020-08" db="EMBL/GenBank/DDBJ databases">
        <title>Sequencing the genomes of 1000 actinobacteria strains.</title>
        <authorList>
            <person name="Klenk H.-P."/>
        </authorList>
    </citation>
    <scope>NUCLEOTIDE SEQUENCE [LARGE SCALE GENOMIC DNA]</scope>
    <source>
        <strain evidence="2 3">DSM 45582</strain>
    </source>
</reference>
<keyword evidence="3" id="KW-1185">Reference proteome</keyword>
<organism evidence="2 3">
    <name type="scientific">Saccharopolyspora gloriosae</name>
    <dbReference type="NCBI Taxonomy" id="455344"/>
    <lineage>
        <taxon>Bacteria</taxon>
        <taxon>Bacillati</taxon>
        <taxon>Actinomycetota</taxon>
        <taxon>Actinomycetes</taxon>
        <taxon>Pseudonocardiales</taxon>
        <taxon>Pseudonocardiaceae</taxon>
        <taxon>Saccharopolyspora</taxon>
    </lineage>
</organism>
<dbReference type="Proteomes" id="UP000580474">
    <property type="component" value="Unassembled WGS sequence"/>
</dbReference>
<feature type="transmembrane region" description="Helical" evidence="1">
    <location>
        <begin position="139"/>
        <end position="160"/>
    </location>
</feature>
<feature type="transmembrane region" description="Helical" evidence="1">
    <location>
        <begin position="27"/>
        <end position="51"/>
    </location>
</feature>
<dbReference type="EMBL" id="JACHIV010000001">
    <property type="protein sequence ID" value="MBB5072059.1"/>
    <property type="molecule type" value="Genomic_DNA"/>
</dbReference>
<gene>
    <name evidence="2" type="ORF">BJ969_005147</name>
</gene>
<dbReference type="AlphaFoldDB" id="A0A840NS06"/>
<feature type="transmembrane region" description="Helical" evidence="1">
    <location>
        <begin position="71"/>
        <end position="93"/>
    </location>
</feature>
<evidence type="ECO:0000256" key="1">
    <source>
        <dbReference type="SAM" id="Phobius"/>
    </source>
</evidence>
<feature type="transmembrane region" description="Helical" evidence="1">
    <location>
        <begin position="100"/>
        <end position="119"/>
    </location>
</feature>
<proteinExistence type="predicted"/>
<keyword evidence="1" id="KW-1133">Transmembrane helix</keyword>
<protein>
    <submittedName>
        <fullName evidence="2">Uncharacterized protein</fullName>
    </submittedName>
</protein>
<accession>A0A840NS06</accession>
<sequence>MDLPAAAGFPGAGRTGETRVERPRITFAVVLCVLALFFVEEGITSIVSSAAASSIVFDGQTQVGVNIALSMLRGVGIVLAGAFALTAAILHFARARAARVFAVLTGGAAVLGFLLNAAYEVHTVATTHLRLNFDDIVDTRFVIVLVLGAIIAGLSFVPAINGGPAARPPMPQGYPPQYR</sequence>
<evidence type="ECO:0000313" key="2">
    <source>
        <dbReference type="EMBL" id="MBB5072059.1"/>
    </source>
</evidence>
<keyword evidence="1" id="KW-0812">Transmembrane</keyword>
<dbReference type="RefSeq" id="WP_184483131.1">
    <property type="nucleotide sequence ID" value="NZ_JACHIV010000001.1"/>
</dbReference>